<evidence type="ECO:0008006" key="4">
    <source>
        <dbReference type="Google" id="ProtNLM"/>
    </source>
</evidence>
<dbReference type="Proteomes" id="UP000230431">
    <property type="component" value="Unassembled WGS sequence"/>
</dbReference>
<protein>
    <recommendedName>
        <fullName evidence="4">Type 4 fimbrial biogenesis protein PilX N-terminal domain-containing protein</fullName>
    </recommendedName>
</protein>
<evidence type="ECO:0000313" key="2">
    <source>
        <dbReference type="EMBL" id="PIR46344.1"/>
    </source>
</evidence>
<proteinExistence type="predicted"/>
<gene>
    <name evidence="2" type="ORF">COV08_00205</name>
</gene>
<name>A0A2H0RK11_9BACT</name>
<reference evidence="2 3" key="1">
    <citation type="submission" date="2017-09" db="EMBL/GenBank/DDBJ databases">
        <title>Depth-based differentiation of microbial function through sediment-hosted aquifers and enrichment of novel symbionts in the deep terrestrial subsurface.</title>
        <authorList>
            <person name="Probst A.J."/>
            <person name="Ladd B."/>
            <person name="Jarett J.K."/>
            <person name="Geller-Mcgrath D.E."/>
            <person name="Sieber C.M."/>
            <person name="Emerson J.B."/>
            <person name="Anantharaman K."/>
            <person name="Thomas B.C."/>
            <person name="Malmstrom R."/>
            <person name="Stieglmeier M."/>
            <person name="Klingl A."/>
            <person name="Woyke T."/>
            <person name="Ryan C.M."/>
            <person name="Banfield J.F."/>
        </authorList>
    </citation>
    <scope>NUCLEOTIDE SEQUENCE [LARGE SCALE GENOMIC DNA]</scope>
    <source>
        <strain evidence="2">CG10_big_fil_rev_8_21_14_0_10_49_38</strain>
    </source>
</reference>
<accession>A0A2H0RK11</accession>
<comment type="caution">
    <text evidence="2">The sequence shown here is derived from an EMBL/GenBank/DDBJ whole genome shotgun (WGS) entry which is preliminary data.</text>
</comment>
<organism evidence="2 3">
    <name type="scientific">Candidatus Vogelbacteria bacterium CG10_big_fil_rev_8_21_14_0_10_49_38</name>
    <dbReference type="NCBI Taxonomy" id="1975043"/>
    <lineage>
        <taxon>Bacteria</taxon>
        <taxon>Candidatus Vogeliibacteriota</taxon>
    </lineage>
</organism>
<feature type="transmembrane region" description="Helical" evidence="1">
    <location>
        <begin position="12"/>
        <end position="33"/>
    </location>
</feature>
<evidence type="ECO:0000313" key="3">
    <source>
        <dbReference type="Proteomes" id="UP000230431"/>
    </source>
</evidence>
<evidence type="ECO:0000256" key="1">
    <source>
        <dbReference type="SAM" id="Phobius"/>
    </source>
</evidence>
<keyword evidence="1" id="KW-0472">Membrane</keyword>
<dbReference type="EMBL" id="PCYK01000003">
    <property type="protein sequence ID" value="PIR46344.1"/>
    <property type="molecule type" value="Genomic_DNA"/>
</dbReference>
<keyword evidence="1" id="KW-0812">Transmembrane</keyword>
<keyword evidence="1" id="KW-1133">Transmembrane helix</keyword>
<dbReference type="AlphaFoldDB" id="A0A2H0RK11"/>
<sequence>MPKKKTKKGFALLYAILLSGAVLSVGLILMNIITKQLLFSSLNRESEVTYYYLANSGRECLSRAAFSGKFIYRTFGPSGGFYVQPGSVEISCFGDYVILDKVAGEDKFASEYTFPDGEKVYLEVSVNETCLNNPSACQTESSNIEERYKYVAIATGYSGSTNPSRVVRRSAVYVQK</sequence>